<comment type="caution">
    <text evidence="1">The sequence shown here is derived from an EMBL/GenBank/DDBJ whole genome shotgun (WGS) entry which is preliminary data.</text>
</comment>
<dbReference type="SUPFAM" id="SSF56281">
    <property type="entry name" value="Metallo-hydrolase/oxidoreductase"/>
    <property type="match status" value="1"/>
</dbReference>
<dbReference type="EMBL" id="BAABGA010000040">
    <property type="protein sequence ID" value="GAA4457401.1"/>
    <property type="molecule type" value="Genomic_DNA"/>
</dbReference>
<sequence length="511" mass="56182">MKTKASVTSVKVRMYRHGFGDCFLLSFFQGKDRVFTMLIDCGIKYNTKSADVPIEDVIEDLKATLTPAGGGNPAVDVLVVTHEHWDHVSFFHPTRSPDYFGKFEIRQVWLGWTEDPRDKEAVAINSRLRDGAAALQVAVMHLKNAERDEARQFSGMYMGKRIATARKHFNSAVNEVLGFYGVSAKEVSKSGIKYKKNGKISVVTEAAMSHIIELGKKSGGIKYFSPGDKVDPRALPPGVNVYVLGPPRSSLINKSNPSGGSAHETYLGIDHTGLSGFIDGMLQLGAANPAAAAGNHTGPFGGEVGINAKEAKKDPFFQETYFAKTEEYRLIEHSWLDIAGQFALQLDGAINNTSLVLAIELAESGNVLLFPGDAQVGSWLSWHDLKWKVGKGPKAVTRTTEDLLNNTVLYKVSHHGSHNATIKAKGLAMMTHPDLVAMIPEKEDSYNGILYKPLLDELQKRCKGRVLVSADVNHTPEKLLKKRPDGISAAEWKAFKKNVVVDRLYVEYTVK</sequence>
<dbReference type="Proteomes" id="UP001500840">
    <property type="component" value="Unassembled WGS sequence"/>
</dbReference>
<dbReference type="RefSeq" id="WP_345323953.1">
    <property type="nucleotide sequence ID" value="NZ_BAABGA010000040.1"/>
</dbReference>
<dbReference type="PANTHER" id="PTHR30619:SF1">
    <property type="entry name" value="RECOMBINATION PROTEIN 2"/>
    <property type="match status" value="1"/>
</dbReference>
<proteinExistence type="predicted"/>
<keyword evidence="2" id="KW-1185">Reference proteome</keyword>
<dbReference type="Gene3D" id="3.60.15.10">
    <property type="entry name" value="Ribonuclease Z/Hydroxyacylglutathione hydrolase-like"/>
    <property type="match status" value="2"/>
</dbReference>
<protein>
    <recommendedName>
        <fullName evidence="3">Metallo-beta-lactamase domain-containing protein</fullName>
    </recommendedName>
</protein>
<evidence type="ECO:0008006" key="3">
    <source>
        <dbReference type="Google" id="ProtNLM"/>
    </source>
</evidence>
<reference evidence="2" key="1">
    <citation type="journal article" date="2019" name="Int. J. Syst. Evol. Microbiol.">
        <title>The Global Catalogue of Microorganisms (GCM) 10K type strain sequencing project: providing services to taxonomists for standard genome sequencing and annotation.</title>
        <authorList>
            <consortium name="The Broad Institute Genomics Platform"/>
            <consortium name="The Broad Institute Genome Sequencing Center for Infectious Disease"/>
            <person name="Wu L."/>
            <person name="Ma J."/>
        </authorList>
    </citation>
    <scope>NUCLEOTIDE SEQUENCE [LARGE SCALE GENOMIC DNA]</scope>
    <source>
        <strain evidence="2">JCM 17759</strain>
    </source>
</reference>
<name>A0ABP8MZ53_9BACT</name>
<gene>
    <name evidence="1" type="ORF">GCM10023156_34150</name>
</gene>
<dbReference type="InterPro" id="IPR036866">
    <property type="entry name" value="RibonucZ/Hydroxyglut_hydro"/>
</dbReference>
<dbReference type="InterPro" id="IPR052159">
    <property type="entry name" value="Competence_DNA_uptake"/>
</dbReference>
<dbReference type="PANTHER" id="PTHR30619">
    <property type="entry name" value="DNA INTERNALIZATION/COMPETENCE PROTEIN COMEC/REC2"/>
    <property type="match status" value="1"/>
</dbReference>
<evidence type="ECO:0000313" key="1">
    <source>
        <dbReference type="EMBL" id="GAA4457401.1"/>
    </source>
</evidence>
<organism evidence="1 2">
    <name type="scientific">Novipirellula rosea</name>
    <dbReference type="NCBI Taxonomy" id="1031540"/>
    <lineage>
        <taxon>Bacteria</taxon>
        <taxon>Pseudomonadati</taxon>
        <taxon>Planctomycetota</taxon>
        <taxon>Planctomycetia</taxon>
        <taxon>Pirellulales</taxon>
        <taxon>Pirellulaceae</taxon>
        <taxon>Novipirellula</taxon>
    </lineage>
</organism>
<evidence type="ECO:0000313" key="2">
    <source>
        <dbReference type="Proteomes" id="UP001500840"/>
    </source>
</evidence>
<accession>A0ABP8MZ53</accession>